<evidence type="ECO:0000259" key="1">
    <source>
        <dbReference type="Pfam" id="PF13304"/>
    </source>
</evidence>
<dbReference type="GO" id="GO:0005524">
    <property type="term" value="F:ATP binding"/>
    <property type="evidence" value="ECO:0007669"/>
    <property type="project" value="InterPro"/>
</dbReference>
<dbReference type="RefSeq" id="WP_096204103.1">
    <property type="nucleotide sequence ID" value="NZ_FZMP01000041.1"/>
</dbReference>
<dbReference type="InterPro" id="IPR003959">
    <property type="entry name" value="ATPase_AAA_core"/>
</dbReference>
<dbReference type="PANTHER" id="PTHR40396">
    <property type="entry name" value="ATPASE-LIKE PROTEIN"/>
    <property type="match status" value="1"/>
</dbReference>
<dbReference type="EMBL" id="FZMP01000041">
    <property type="protein sequence ID" value="SNQ59785.1"/>
    <property type="molecule type" value="Genomic_DNA"/>
</dbReference>
<accession>A0A284VKJ5</accession>
<protein>
    <submittedName>
        <fullName evidence="2">Putative ATPase</fullName>
    </submittedName>
</protein>
<sequence length="124" mass="13820">MLIEFSIENFRSIKERVTLSLVSSSDKSLDNNLIKADSLEKDSLLRSAVIYGANASGKSNVVSAFQFLKGLVTNSHKNQKDTKIKMSPFKLDADYSSKPSKFEVVFIKNSTKYVYGVSVTNEKL</sequence>
<organism evidence="2 3">
    <name type="scientific">Candidatus Methanoperedens nitratireducens</name>
    <dbReference type="NCBI Taxonomy" id="1392998"/>
    <lineage>
        <taxon>Archaea</taxon>
        <taxon>Methanobacteriati</taxon>
        <taxon>Methanobacteriota</taxon>
        <taxon>Stenosarchaea group</taxon>
        <taxon>Methanomicrobia</taxon>
        <taxon>Methanosarcinales</taxon>
        <taxon>ANME-2 cluster</taxon>
        <taxon>Candidatus Methanoperedentaceae</taxon>
        <taxon>Candidatus Methanoperedens</taxon>
    </lineage>
</organism>
<dbReference type="Gene3D" id="3.40.50.300">
    <property type="entry name" value="P-loop containing nucleotide triphosphate hydrolases"/>
    <property type="match status" value="1"/>
</dbReference>
<name>A0A284VKJ5_9EURY</name>
<evidence type="ECO:0000313" key="2">
    <source>
        <dbReference type="EMBL" id="SNQ59785.1"/>
    </source>
</evidence>
<dbReference type="AlphaFoldDB" id="A0A284VKJ5"/>
<proteinExistence type="predicted"/>
<feature type="domain" description="ATPase AAA-type core" evidence="1">
    <location>
        <begin position="48"/>
        <end position="122"/>
    </location>
</feature>
<reference evidence="3" key="1">
    <citation type="submission" date="2017-06" db="EMBL/GenBank/DDBJ databases">
        <authorList>
            <person name="Cremers G."/>
        </authorList>
    </citation>
    <scope>NUCLEOTIDE SEQUENCE [LARGE SCALE GENOMIC DNA]</scope>
</reference>
<evidence type="ECO:0000313" key="3">
    <source>
        <dbReference type="Proteomes" id="UP000218615"/>
    </source>
</evidence>
<dbReference type="Pfam" id="PF13304">
    <property type="entry name" value="AAA_21"/>
    <property type="match status" value="1"/>
</dbReference>
<dbReference type="GO" id="GO:0016887">
    <property type="term" value="F:ATP hydrolysis activity"/>
    <property type="evidence" value="ECO:0007669"/>
    <property type="project" value="InterPro"/>
</dbReference>
<gene>
    <name evidence="2" type="ORF">MNV_1350001</name>
</gene>
<dbReference type="InterPro" id="IPR027417">
    <property type="entry name" value="P-loop_NTPase"/>
</dbReference>
<keyword evidence="3" id="KW-1185">Reference proteome</keyword>
<dbReference type="Proteomes" id="UP000218615">
    <property type="component" value="Unassembled WGS sequence"/>
</dbReference>
<dbReference type="OrthoDB" id="111766at2157"/>
<dbReference type="PANTHER" id="PTHR40396:SF1">
    <property type="entry name" value="ATPASE AAA-TYPE CORE DOMAIN-CONTAINING PROTEIN"/>
    <property type="match status" value="1"/>
</dbReference>